<name>A0A8K1RD91_9CRUS</name>
<dbReference type="PROSITE" id="PS00027">
    <property type="entry name" value="HOMEOBOX_1"/>
    <property type="match status" value="1"/>
</dbReference>
<dbReference type="AlphaFoldDB" id="A0A8K1RD91"/>
<evidence type="ECO:0000256" key="5">
    <source>
        <dbReference type="RuleBase" id="RU000682"/>
    </source>
</evidence>
<sequence length="413" mass="45553">MLNYSGTAKRKLSFSIESLISWQTPTEEEAESSERAVHTHELLPTSAVTAGSSACPPTTRGTEGSYSELKREHAANCLASCDSNSDVSPQKIIENTQAVFIQSSAHPNIAESTNVHSRTTSFDEKVCVGTMLEKTMLPKLPYENKVDLTDGNSSTFKVGPLNYLTFPIIPDRSIEEQCPVSRLEYTTRTENPDCTVEKQCPGFPLNCPPPAGGGSSSSTIRSDCWTVQTRNISNRTRTGFRPMNGSIGKTSLLPHKTTELIGGSEGITRSISRQTYSNNARGDYSPPVEQSVGRYDLAECDKVSSSAVDGESSRAAGIVKRRRTAFTSLQLLELEKMFISKKYLSVSERANIAAMLSLSEVQVKIWFQNRRAKWKRMKTNQVFSMKDKSSSVSECRRMKIVVPIPVRLSRGPL</sequence>
<evidence type="ECO:0000256" key="2">
    <source>
        <dbReference type="ARBA" id="ARBA00023125"/>
    </source>
</evidence>
<evidence type="ECO:0000313" key="7">
    <source>
        <dbReference type="EMBL" id="UEK51593.1"/>
    </source>
</evidence>
<proteinExistence type="evidence at transcript level"/>
<dbReference type="SUPFAM" id="SSF46689">
    <property type="entry name" value="Homeodomain-like"/>
    <property type="match status" value="1"/>
</dbReference>
<dbReference type="GO" id="GO:0051960">
    <property type="term" value="P:regulation of nervous system development"/>
    <property type="evidence" value="ECO:0007669"/>
    <property type="project" value="TreeGrafter"/>
</dbReference>
<dbReference type="InterPro" id="IPR009057">
    <property type="entry name" value="Homeodomain-like_sf"/>
</dbReference>
<dbReference type="Pfam" id="PF00046">
    <property type="entry name" value="Homeodomain"/>
    <property type="match status" value="1"/>
</dbReference>
<dbReference type="GO" id="GO:0000981">
    <property type="term" value="F:DNA-binding transcription factor activity, RNA polymerase II-specific"/>
    <property type="evidence" value="ECO:0007669"/>
    <property type="project" value="InterPro"/>
</dbReference>
<dbReference type="EMBL" id="MW292197">
    <property type="protein sequence ID" value="UEK51593.1"/>
    <property type="molecule type" value="mRNA"/>
</dbReference>
<reference evidence="7" key="1">
    <citation type="submission" date="2020-11" db="EMBL/GenBank/DDBJ databases">
        <title>Barnacle with a root-like body: structural and transcriptomic signatures of the interna, endoparasitic structure of the parasitic barnacle Sacculina yatsui.</title>
        <authorList>
            <person name="Wong Y.H."/>
            <person name="Okano K."/>
        </authorList>
    </citation>
    <scope>NUCLEOTIDE SEQUENCE</scope>
    <source>
        <tissue evidence="7">Endoparasitic structure interna</tissue>
    </source>
</reference>
<dbReference type="GO" id="GO:0005634">
    <property type="term" value="C:nucleus"/>
    <property type="evidence" value="ECO:0007669"/>
    <property type="project" value="UniProtKB-SubCell"/>
</dbReference>
<protein>
    <submittedName>
        <fullName evidence="7">Gbx-like protein</fullName>
    </submittedName>
</protein>
<evidence type="ECO:0000256" key="1">
    <source>
        <dbReference type="ARBA" id="ARBA00004123"/>
    </source>
</evidence>
<evidence type="ECO:0000256" key="3">
    <source>
        <dbReference type="ARBA" id="ARBA00023155"/>
    </source>
</evidence>
<keyword evidence="3 5" id="KW-0371">Homeobox</keyword>
<accession>A0A8K1RD91</accession>
<comment type="subcellular location">
    <subcellularLocation>
        <location evidence="1 5">Nucleus</location>
    </subcellularLocation>
</comment>
<dbReference type="CDD" id="cd00086">
    <property type="entry name" value="homeodomain"/>
    <property type="match status" value="1"/>
</dbReference>
<dbReference type="InterPro" id="IPR042982">
    <property type="entry name" value="GBX-1/2"/>
</dbReference>
<dbReference type="SMART" id="SM00389">
    <property type="entry name" value="HOX"/>
    <property type="match status" value="1"/>
</dbReference>
<dbReference type="GO" id="GO:0000977">
    <property type="term" value="F:RNA polymerase II transcription regulatory region sequence-specific DNA binding"/>
    <property type="evidence" value="ECO:0007669"/>
    <property type="project" value="TreeGrafter"/>
</dbReference>
<keyword evidence="4 5" id="KW-0539">Nucleus</keyword>
<dbReference type="PANTHER" id="PTHR24334">
    <property type="entry name" value="HOMEOBOX PROTEIN GBX"/>
    <property type="match status" value="1"/>
</dbReference>
<dbReference type="PANTHER" id="PTHR24334:SF0">
    <property type="entry name" value="HOMEOBOX PROTEIN UNPLUGGED"/>
    <property type="match status" value="1"/>
</dbReference>
<dbReference type="Gene3D" id="1.10.10.60">
    <property type="entry name" value="Homeodomain-like"/>
    <property type="match status" value="1"/>
</dbReference>
<dbReference type="InterPro" id="IPR017970">
    <property type="entry name" value="Homeobox_CS"/>
</dbReference>
<organism evidence="7">
    <name type="scientific">Parasacculina yatsui</name>
    <dbReference type="NCBI Taxonomy" id="2836420"/>
    <lineage>
        <taxon>Eukaryota</taxon>
        <taxon>Metazoa</taxon>
        <taxon>Ecdysozoa</taxon>
        <taxon>Arthropoda</taxon>
        <taxon>Crustacea</taxon>
        <taxon>Multicrustacea</taxon>
        <taxon>Cirripedia</taxon>
        <taxon>Rhizocephala</taxon>
        <taxon>Polyascidae</taxon>
        <taxon>Parasacculina</taxon>
    </lineage>
</organism>
<evidence type="ECO:0000256" key="4">
    <source>
        <dbReference type="ARBA" id="ARBA00023242"/>
    </source>
</evidence>
<evidence type="ECO:0000259" key="6">
    <source>
        <dbReference type="SMART" id="SM00389"/>
    </source>
</evidence>
<dbReference type="PRINTS" id="PR00024">
    <property type="entry name" value="HOMEOBOX"/>
</dbReference>
<dbReference type="InterPro" id="IPR001356">
    <property type="entry name" value="HD"/>
</dbReference>
<keyword evidence="2 5" id="KW-0238">DNA-binding</keyword>
<dbReference type="InterPro" id="IPR020479">
    <property type="entry name" value="HD_metazoa"/>
</dbReference>
<feature type="domain" description="Homeobox" evidence="6">
    <location>
        <begin position="319"/>
        <end position="381"/>
    </location>
</feature>